<keyword evidence="5 8" id="KW-0378">Hydrolase</keyword>
<evidence type="ECO:0000256" key="1">
    <source>
        <dbReference type="ARBA" id="ARBA00006249"/>
    </source>
</evidence>
<dbReference type="RefSeq" id="XP_045965110.1">
    <property type="nucleotide sequence ID" value="XM_046097279.1"/>
</dbReference>
<evidence type="ECO:0000256" key="3">
    <source>
        <dbReference type="ARBA" id="ARBA00022723"/>
    </source>
</evidence>
<dbReference type="OrthoDB" id="3039123at2759"/>
<gene>
    <name evidence="9" type="ORF">BKA67DRAFT_509908</name>
</gene>
<keyword evidence="4 8" id="KW-0732">Signal</keyword>
<evidence type="ECO:0000256" key="4">
    <source>
        <dbReference type="ARBA" id="ARBA00022729"/>
    </source>
</evidence>
<keyword evidence="2" id="KW-0719">Serine esterase</keyword>
<organism evidence="9 10">
    <name type="scientific">Truncatella angustata</name>
    <dbReference type="NCBI Taxonomy" id="152316"/>
    <lineage>
        <taxon>Eukaryota</taxon>
        <taxon>Fungi</taxon>
        <taxon>Dikarya</taxon>
        <taxon>Ascomycota</taxon>
        <taxon>Pezizomycotina</taxon>
        <taxon>Sordariomycetes</taxon>
        <taxon>Xylariomycetidae</taxon>
        <taxon>Amphisphaeriales</taxon>
        <taxon>Sporocadaceae</taxon>
        <taxon>Truncatella</taxon>
    </lineage>
</organism>
<dbReference type="InterPro" id="IPR011118">
    <property type="entry name" value="Tannase/feruloyl_esterase"/>
</dbReference>
<dbReference type="Pfam" id="PF07519">
    <property type="entry name" value="Tannase"/>
    <property type="match status" value="1"/>
</dbReference>
<accession>A0A9P9A5M0</accession>
<evidence type="ECO:0000313" key="9">
    <source>
        <dbReference type="EMBL" id="KAH6660979.1"/>
    </source>
</evidence>
<dbReference type="PANTHER" id="PTHR33938:SF16">
    <property type="entry name" value="CARBOXYLIC ESTER HYDROLASE"/>
    <property type="match status" value="1"/>
</dbReference>
<dbReference type="EMBL" id="JAGPXC010000001">
    <property type="protein sequence ID" value="KAH6660979.1"/>
    <property type="molecule type" value="Genomic_DNA"/>
</dbReference>
<evidence type="ECO:0000256" key="2">
    <source>
        <dbReference type="ARBA" id="ARBA00022487"/>
    </source>
</evidence>
<dbReference type="SUPFAM" id="SSF53474">
    <property type="entry name" value="alpha/beta-Hydrolases"/>
    <property type="match status" value="1"/>
</dbReference>
<evidence type="ECO:0000256" key="5">
    <source>
        <dbReference type="ARBA" id="ARBA00022801"/>
    </source>
</evidence>
<keyword evidence="10" id="KW-1185">Reference proteome</keyword>
<dbReference type="Proteomes" id="UP000758603">
    <property type="component" value="Unassembled WGS sequence"/>
</dbReference>
<comment type="similarity">
    <text evidence="1 8">Belongs to the tannase family.</text>
</comment>
<feature type="signal peptide" evidence="8">
    <location>
        <begin position="1"/>
        <end position="21"/>
    </location>
</feature>
<evidence type="ECO:0000256" key="7">
    <source>
        <dbReference type="ARBA" id="ARBA00023157"/>
    </source>
</evidence>
<evidence type="ECO:0000256" key="6">
    <source>
        <dbReference type="ARBA" id="ARBA00022837"/>
    </source>
</evidence>
<keyword evidence="7" id="KW-1015">Disulfide bond</keyword>
<dbReference type="GO" id="GO:0030600">
    <property type="term" value="F:feruloyl esterase activity"/>
    <property type="evidence" value="ECO:0007669"/>
    <property type="project" value="UniProtKB-ARBA"/>
</dbReference>
<dbReference type="GeneID" id="70126171"/>
<sequence>MRRAVAVFVAAVSSLVGTTTATDFAEVCTSEYVQSVLPGDGFIPGTTIDTTSVAVNAIGNYSSAASDGVVGVEAVAVCNVTFGYTHDGKEGKTNVWYYLPDPANFKNRFLSTGGGGFSITSGAGGLSGGLSYGAASGTTDAGLGSWSAQLTNKVLYANGSMNYDALYAFSHQAIHEMTVLGQELTKAFFGVEKIYSYYSGCSEGGRDGFSQLQRYGTQFDGAAVGAPAMRMAFQQVIHLFSAMVEITNNYFPPTCELTRINNDTIAACDLLDGKQDGVVSRTDLCKLHYNATSSIGNSYACAAGSGTSSPAVNGTVSDQAAELVKDLWAGLFDSQGRQAYIMFQPSSDFGDAGTTYNAETGQYEASVSGIGVQWVNYFLKKVISADLDLTNASYDTLRDWIIQGIQEYSDTLETNWPDLEDIREYGGKIIHYHGESDNSVPSGSSVIYHDAVRQAMYPDETVIDGYTKLNSFYRFYLVPGAGHCGRSQSQPNGPFPSDILGSVIDWVENDSAPEQLPATTTSGVSEDLCLWPTRPLWSEGSDEKECVFDQESYESWLPKLDSIPVPVW</sequence>
<keyword evidence="3" id="KW-0479">Metal-binding</keyword>
<keyword evidence="6" id="KW-0106">Calcium</keyword>
<dbReference type="InterPro" id="IPR029058">
    <property type="entry name" value="AB_hydrolase_fold"/>
</dbReference>
<dbReference type="PANTHER" id="PTHR33938">
    <property type="entry name" value="FERULOYL ESTERASE B-RELATED"/>
    <property type="match status" value="1"/>
</dbReference>
<evidence type="ECO:0000313" key="10">
    <source>
        <dbReference type="Proteomes" id="UP000758603"/>
    </source>
</evidence>
<feature type="chain" id="PRO_5040528278" description="Carboxylic ester hydrolase" evidence="8">
    <location>
        <begin position="22"/>
        <end position="568"/>
    </location>
</feature>
<protein>
    <recommendedName>
        <fullName evidence="8">Carboxylic ester hydrolase</fullName>
        <ecNumber evidence="8">3.1.1.-</ecNumber>
    </recommendedName>
</protein>
<evidence type="ECO:0000256" key="8">
    <source>
        <dbReference type="RuleBase" id="RU361238"/>
    </source>
</evidence>
<dbReference type="GO" id="GO:0046872">
    <property type="term" value="F:metal ion binding"/>
    <property type="evidence" value="ECO:0007669"/>
    <property type="project" value="UniProtKB-KW"/>
</dbReference>
<dbReference type="AlphaFoldDB" id="A0A9P9A5M0"/>
<reference evidence="9" key="1">
    <citation type="journal article" date="2021" name="Nat. Commun.">
        <title>Genetic determinants of endophytism in the Arabidopsis root mycobiome.</title>
        <authorList>
            <person name="Mesny F."/>
            <person name="Miyauchi S."/>
            <person name="Thiergart T."/>
            <person name="Pickel B."/>
            <person name="Atanasova L."/>
            <person name="Karlsson M."/>
            <person name="Huettel B."/>
            <person name="Barry K.W."/>
            <person name="Haridas S."/>
            <person name="Chen C."/>
            <person name="Bauer D."/>
            <person name="Andreopoulos W."/>
            <person name="Pangilinan J."/>
            <person name="LaButti K."/>
            <person name="Riley R."/>
            <person name="Lipzen A."/>
            <person name="Clum A."/>
            <person name="Drula E."/>
            <person name="Henrissat B."/>
            <person name="Kohler A."/>
            <person name="Grigoriev I.V."/>
            <person name="Martin F.M."/>
            <person name="Hacquard S."/>
        </authorList>
    </citation>
    <scope>NUCLEOTIDE SEQUENCE</scope>
    <source>
        <strain evidence="9">MPI-SDFR-AT-0073</strain>
    </source>
</reference>
<dbReference type="EC" id="3.1.1.-" evidence="8"/>
<comment type="caution">
    <text evidence="9">The sequence shown here is derived from an EMBL/GenBank/DDBJ whole genome shotgun (WGS) entry which is preliminary data.</text>
</comment>
<proteinExistence type="inferred from homology"/>
<name>A0A9P9A5M0_9PEZI</name>